<dbReference type="EMBL" id="JBBNOP010000002">
    <property type="protein sequence ID" value="MEQ3362130.1"/>
    <property type="molecule type" value="Genomic_DNA"/>
</dbReference>
<dbReference type="Pfam" id="PF06541">
    <property type="entry name" value="ABC_trans_CmpB"/>
    <property type="match status" value="1"/>
</dbReference>
<accession>A0ABV1JAK8</accession>
<keyword evidence="1" id="KW-0472">Membrane</keyword>
<organism evidence="2 3">
    <name type="scientific">Raoultibacter massiliensis</name>
    <dbReference type="NCBI Taxonomy" id="1852371"/>
    <lineage>
        <taxon>Bacteria</taxon>
        <taxon>Bacillati</taxon>
        <taxon>Actinomycetota</taxon>
        <taxon>Coriobacteriia</taxon>
        <taxon>Eggerthellales</taxon>
        <taxon>Eggerthellaceae</taxon>
        <taxon>Raoultibacter</taxon>
    </lineage>
</organism>
<proteinExistence type="predicted"/>
<evidence type="ECO:0000256" key="1">
    <source>
        <dbReference type="SAM" id="Phobius"/>
    </source>
</evidence>
<keyword evidence="1" id="KW-0812">Transmembrane</keyword>
<feature type="transmembrane region" description="Helical" evidence="1">
    <location>
        <begin position="42"/>
        <end position="64"/>
    </location>
</feature>
<dbReference type="InterPro" id="IPR010540">
    <property type="entry name" value="CmpB_TMEM229"/>
</dbReference>
<name>A0ABV1JAK8_9ACTN</name>
<gene>
    <name evidence="2" type="ORF">AAA083_03960</name>
</gene>
<feature type="transmembrane region" description="Helical" evidence="1">
    <location>
        <begin position="270"/>
        <end position="296"/>
    </location>
</feature>
<evidence type="ECO:0000313" key="2">
    <source>
        <dbReference type="EMBL" id="MEQ3362130.1"/>
    </source>
</evidence>
<comment type="caution">
    <text evidence="2">The sequence shown here is derived from an EMBL/GenBank/DDBJ whole genome shotgun (WGS) entry which is preliminary data.</text>
</comment>
<evidence type="ECO:0000313" key="3">
    <source>
        <dbReference type="Proteomes" id="UP001487305"/>
    </source>
</evidence>
<feature type="transmembrane region" description="Helical" evidence="1">
    <location>
        <begin position="308"/>
        <end position="329"/>
    </location>
</feature>
<keyword evidence="1" id="KW-1133">Transmembrane helix</keyword>
<feature type="transmembrane region" description="Helical" evidence="1">
    <location>
        <begin position="229"/>
        <end position="250"/>
    </location>
</feature>
<dbReference type="Proteomes" id="UP001487305">
    <property type="component" value="Unassembled WGS sequence"/>
</dbReference>
<feature type="transmembrane region" description="Helical" evidence="1">
    <location>
        <begin position="97"/>
        <end position="115"/>
    </location>
</feature>
<protein>
    <submittedName>
        <fullName evidence="2">ABC transporter permease</fullName>
    </submittedName>
</protein>
<sequence>MARDFSNPKKLGFMRFLQVVFLFNILLTLALSVFLIKGNYTLGFADVLDYLNLIFEAMSFWLIWQRKRAARVLIISFCLFNIVIGTGVNIGAGTFDVLDQALLSFFDIILIAYFLTSRRAKAVLTEPFTAAAKGEELEREISYYQPRTWEFWRNLIMYFCVFSVVGHWMEAAYCTLIRYGILPGIYDPASQIWSDWLYPFPVYGVGAVACVLLFYPIKNALEKRIGSRVAPLLISFVINAFVCTLIELAMGLALNMDYALWDYRGMFGNFMGQVCLQNAVAFGIAATLMTWVVYPAMESGLRKLPKDAVNTAFVGILVGFAILVFLYLATFASSGVEVSSDGMDTTLTLDLGGKEAEG</sequence>
<feature type="transmembrane region" description="Helical" evidence="1">
    <location>
        <begin position="12"/>
        <end position="36"/>
    </location>
</feature>
<feature type="transmembrane region" description="Helical" evidence="1">
    <location>
        <begin position="196"/>
        <end position="217"/>
    </location>
</feature>
<feature type="transmembrane region" description="Helical" evidence="1">
    <location>
        <begin position="71"/>
        <end position="91"/>
    </location>
</feature>
<keyword evidence="3" id="KW-1185">Reference proteome</keyword>
<feature type="transmembrane region" description="Helical" evidence="1">
    <location>
        <begin position="155"/>
        <end position="181"/>
    </location>
</feature>
<dbReference type="RefSeq" id="WP_349227186.1">
    <property type="nucleotide sequence ID" value="NZ_JBBNOP010000002.1"/>
</dbReference>
<reference evidence="2 3" key="1">
    <citation type="submission" date="2024-04" db="EMBL/GenBank/DDBJ databases">
        <title>Human intestinal bacterial collection.</title>
        <authorList>
            <person name="Pauvert C."/>
            <person name="Hitch T.C.A."/>
            <person name="Clavel T."/>
        </authorList>
    </citation>
    <scope>NUCLEOTIDE SEQUENCE [LARGE SCALE GENOMIC DNA]</scope>
    <source>
        <strain evidence="2 3">CLA-KB-H42</strain>
    </source>
</reference>